<dbReference type="InterPro" id="IPR029016">
    <property type="entry name" value="GAF-like_dom_sf"/>
</dbReference>
<feature type="domain" description="Histidine kinase" evidence="15">
    <location>
        <begin position="366"/>
        <end position="587"/>
    </location>
</feature>
<dbReference type="EC" id="2.7.13.3" evidence="4"/>
<dbReference type="InterPro" id="IPR016132">
    <property type="entry name" value="Phyto_chromo_attachment"/>
</dbReference>
<evidence type="ECO:0000256" key="8">
    <source>
        <dbReference type="ARBA" id="ARBA00022741"/>
    </source>
</evidence>
<dbReference type="PROSITE" id="PS50046">
    <property type="entry name" value="PHYTOCHROME_2"/>
    <property type="match status" value="1"/>
</dbReference>
<dbReference type="InterPro" id="IPR004358">
    <property type="entry name" value="Sig_transdc_His_kin-like_C"/>
</dbReference>
<evidence type="ECO:0000313" key="17">
    <source>
        <dbReference type="EMBL" id="ACL45244.1"/>
    </source>
</evidence>
<dbReference type="GO" id="GO:0000155">
    <property type="term" value="F:phosphorelay sensor kinase activity"/>
    <property type="evidence" value="ECO:0007669"/>
    <property type="project" value="InterPro"/>
</dbReference>
<accession>B8HL12</accession>
<dbReference type="InterPro" id="IPR011006">
    <property type="entry name" value="CheY-like_superfamily"/>
</dbReference>
<dbReference type="PROSITE" id="PS50109">
    <property type="entry name" value="HIS_KIN"/>
    <property type="match status" value="1"/>
</dbReference>
<dbReference type="PANTHER" id="PTHR43047">
    <property type="entry name" value="TWO-COMPONENT HISTIDINE PROTEIN KINASE"/>
    <property type="match status" value="1"/>
</dbReference>
<evidence type="ECO:0000256" key="9">
    <source>
        <dbReference type="ARBA" id="ARBA00022777"/>
    </source>
</evidence>
<reference evidence="17" key="1">
    <citation type="submission" date="2009-01" db="EMBL/GenBank/DDBJ databases">
        <title>Complete sequence of chromosome Cyanothece sp. PCC 7425.</title>
        <authorList>
            <consortium name="US DOE Joint Genome Institute"/>
            <person name="Lucas S."/>
            <person name="Copeland A."/>
            <person name="Lapidus A."/>
            <person name="Glavina del Rio T."/>
            <person name="Dalin E."/>
            <person name="Tice H."/>
            <person name="Bruce D."/>
            <person name="Goodwin L."/>
            <person name="Pitluck S."/>
            <person name="Sims D."/>
            <person name="Meineke L."/>
            <person name="Brettin T."/>
            <person name="Detter J.C."/>
            <person name="Han C."/>
            <person name="Larimer F."/>
            <person name="Land M."/>
            <person name="Hauser L."/>
            <person name="Kyrpides N."/>
            <person name="Ovchinnikova G."/>
            <person name="Liberton M."/>
            <person name="Stoeckel J."/>
            <person name="Banerjee A."/>
            <person name="Singh A."/>
            <person name="Page L."/>
            <person name="Sato H."/>
            <person name="Zhao L."/>
            <person name="Sherman L."/>
            <person name="Pakrasi H."/>
            <person name="Richardson P."/>
        </authorList>
    </citation>
    <scope>NUCLEOTIDE SEQUENCE</scope>
    <source>
        <strain evidence="17">PCC 7425</strain>
    </source>
</reference>
<dbReference type="FunFam" id="3.30.565.10:FF:000023">
    <property type="entry name" value="PAS domain-containing sensor histidine kinase"/>
    <property type="match status" value="1"/>
</dbReference>
<dbReference type="SUPFAM" id="SSF55874">
    <property type="entry name" value="ATPase domain of HSP90 chaperone/DNA topoisomerase II/histidine kinase"/>
    <property type="match status" value="1"/>
</dbReference>
<dbReference type="PRINTS" id="PR00344">
    <property type="entry name" value="BCTRLSENSOR"/>
</dbReference>
<evidence type="ECO:0000256" key="1">
    <source>
        <dbReference type="ARBA" id="ARBA00000085"/>
    </source>
</evidence>
<dbReference type="KEGG" id="cyn:Cyan7425_2901"/>
<dbReference type="Gene3D" id="1.10.287.130">
    <property type="match status" value="1"/>
</dbReference>
<keyword evidence="9 17" id="KW-0418">Kinase</keyword>
<comment type="similarity">
    <text evidence="3">In the N-terminal section; belongs to the phytochrome family.</text>
</comment>
<dbReference type="Gene3D" id="3.30.450.40">
    <property type="match status" value="1"/>
</dbReference>
<evidence type="ECO:0000256" key="13">
    <source>
        <dbReference type="PROSITE-ProRule" id="PRU00169"/>
    </source>
</evidence>
<name>B8HL12_CYAP4</name>
<feature type="domain" description="Phytochrome chromophore attachment site" evidence="14">
    <location>
        <begin position="177"/>
        <end position="314"/>
    </location>
</feature>
<keyword evidence="10" id="KW-0067">ATP-binding</keyword>
<dbReference type="SMART" id="SM00388">
    <property type="entry name" value="HisKA"/>
    <property type="match status" value="1"/>
</dbReference>
<dbReference type="EMBL" id="CP001344">
    <property type="protein sequence ID" value="ACL45244.1"/>
    <property type="molecule type" value="Genomic_DNA"/>
</dbReference>
<evidence type="ECO:0000256" key="5">
    <source>
        <dbReference type="ARBA" id="ARBA00022475"/>
    </source>
</evidence>
<dbReference type="SUPFAM" id="SSF55781">
    <property type="entry name" value="GAF domain-like"/>
    <property type="match status" value="1"/>
</dbReference>
<comment type="catalytic activity">
    <reaction evidence="1">
        <text>ATP + protein L-histidine = ADP + protein N-phospho-L-histidine.</text>
        <dbReference type="EC" id="2.7.13.3"/>
    </reaction>
</comment>
<protein>
    <recommendedName>
        <fullName evidence="4">histidine kinase</fullName>
        <ecNumber evidence="4">2.7.13.3</ecNumber>
    </recommendedName>
</protein>
<evidence type="ECO:0000256" key="4">
    <source>
        <dbReference type="ARBA" id="ARBA00012438"/>
    </source>
</evidence>
<comment type="subcellular location">
    <subcellularLocation>
        <location evidence="2">Cell membrane</location>
    </subcellularLocation>
</comment>
<evidence type="ECO:0000256" key="11">
    <source>
        <dbReference type="ARBA" id="ARBA00023012"/>
    </source>
</evidence>
<dbReference type="InterPro" id="IPR003661">
    <property type="entry name" value="HisK_dim/P_dom"/>
</dbReference>
<dbReference type="PANTHER" id="PTHR43047:SF63">
    <property type="entry name" value="HISTIDINE KINASE"/>
    <property type="match status" value="1"/>
</dbReference>
<dbReference type="SMART" id="SM00448">
    <property type="entry name" value="REC"/>
    <property type="match status" value="1"/>
</dbReference>
<organism evidence="17">
    <name type="scientific">Cyanothece sp. (strain PCC 7425 / ATCC 29141)</name>
    <dbReference type="NCBI Taxonomy" id="395961"/>
    <lineage>
        <taxon>Bacteria</taxon>
        <taxon>Bacillati</taxon>
        <taxon>Cyanobacteriota</taxon>
        <taxon>Cyanophyceae</taxon>
        <taxon>Gomontiellales</taxon>
        <taxon>Cyanothecaceae</taxon>
        <taxon>Cyanothece</taxon>
    </lineage>
</organism>
<dbReference type="Gene3D" id="3.30.565.10">
    <property type="entry name" value="Histidine kinase-like ATPase, C-terminal domain"/>
    <property type="match status" value="1"/>
</dbReference>
<dbReference type="AlphaFoldDB" id="B8HL12"/>
<dbReference type="InterPro" id="IPR003018">
    <property type="entry name" value="GAF"/>
</dbReference>
<dbReference type="InterPro" id="IPR036097">
    <property type="entry name" value="HisK_dim/P_sf"/>
</dbReference>
<dbReference type="SUPFAM" id="SSF52172">
    <property type="entry name" value="CheY-like"/>
    <property type="match status" value="1"/>
</dbReference>
<dbReference type="Pfam" id="PF02518">
    <property type="entry name" value="HATPase_c"/>
    <property type="match status" value="1"/>
</dbReference>
<dbReference type="CDD" id="cd16922">
    <property type="entry name" value="HATPase_EvgS-ArcB-TorS-like"/>
    <property type="match status" value="1"/>
</dbReference>
<dbReference type="eggNOG" id="COG2205">
    <property type="taxonomic scope" value="Bacteria"/>
</dbReference>
<dbReference type="Pfam" id="PF00072">
    <property type="entry name" value="Response_reg"/>
    <property type="match status" value="1"/>
</dbReference>
<proteinExistence type="inferred from homology"/>
<dbReference type="InterPro" id="IPR036890">
    <property type="entry name" value="HATPase_C_sf"/>
</dbReference>
<keyword evidence="5" id="KW-1003">Cell membrane</keyword>
<dbReference type="GO" id="GO:0005886">
    <property type="term" value="C:plasma membrane"/>
    <property type="evidence" value="ECO:0007669"/>
    <property type="project" value="UniProtKB-SubCell"/>
</dbReference>
<evidence type="ECO:0000256" key="2">
    <source>
        <dbReference type="ARBA" id="ARBA00004236"/>
    </source>
</evidence>
<feature type="domain" description="Response regulatory" evidence="16">
    <location>
        <begin position="610"/>
        <end position="726"/>
    </location>
</feature>
<evidence type="ECO:0000256" key="7">
    <source>
        <dbReference type="ARBA" id="ARBA00022679"/>
    </source>
</evidence>
<evidence type="ECO:0000259" key="16">
    <source>
        <dbReference type="PROSITE" id="PS50110"/>
    </source>
</evidence>
<keyword evidence="7 17" id="KW-0808">Transferase</keyword>
<dbReference type="GO" id="GO:0009927">
    <property type="term" value="F:histidine phosphotransfer kinase activity"/>
    <property type="evidence" value="ECO:0007669"/>
    <property type="project" value="TreeGrafter"/>
</dbReference>
<keyword evidence="12" id="KW-0472">Membrane</keyword>
<keyword evidence="6" id="KW-0597">Phosphoprotein</keyword>
<evidence type="ECO:0000256" key="10">
    <source>
        <dbReference type="ARBA" id="ARBA00022840"/>
    </source>
</evidence>
<gene>
    <name evidence="17" type="ordered locus">Cyan7425_2901</name>
</gene>
<comment type="caution">
    <text evidence="13">Lacks conserved residue(s) required for the propagation of feature annotation.</text>
</comment>
<dbReference type="SMART" id="SM00387">
    <property type="entry name" value="HATPase_c"/>
    <property type="match status" value="1"/>
</dbReference>
<dbReference type="SUPFAM" id="SSF47384">
    <property type="entry name" value="Homodimeric domain of signal transducing histidine kinase"/>
    <property type="match status" value="1"/>
</dbReference>
<dbReference type="Gene3D" id="3.40.50.2300">
    <property type="match status" value="1"/>
</dbReference>
<dbReference type="PROSITE" id="PS50110">
    <property type="entry name" value="RESPONSE_REGULATORY"/>
    <property type="match status" value="1"/>
</dbReference>
<sequence length="733" mass="82178">MLQMQTVTIDQAIPAPQWEQIVAVLLQAVPPLASPLVILTEQEVSGYPPTVDRLVVVISAAFKAVLIELKTEPTYQLQLVFSYQDIKNFLQQLTPRYPTDQPLLEWACLQLSHSLTNSQSESELPPPEIERQRQVCSALMAIVAHPSITTVSLNSPLSPWQQQLLTQMTTQIWQNLDLSLILQTTLEQVQRVLEVDRLLIYQLQTHHQITHEALAAHAPPSLLGKGDPTCLHSRTACYQRYLQGEIQVVSDVEATYADTPCLLALLQQSQVRAKLIIPIRVQEQLWGLLIAHQCDRIRQWQPQEQQFLQQIGQHLAIAIQQDHLQSQLQQQKQTLEQRVIERTQALYDALLSTHSAHRAKSDFLATINHELRTPLTCVIGMSATLLRWSLGPLNDKQRSYLKTIHDSGEHLLELINDILDLSQVEAGKAVLSLSEFSLNQLCRQALRVFREKAQEAEVELKLESLIPSEFERFCADQRRVRQILFNLLSNAIKFTPAGGRVTLRSWVENGKALFQVEDTGIGISLSQQPLLFQKFQQLDTSYTRSYEGVGLGLALTKQLVELHRGRIEVESTEGIGSIFTVELPAQSPTATLSAGLKPNLPPSDFLMTGRIVLLESDEETATLICDILTAAGYQVVWIMEPSTAVEQIQYLQPIAVITAVDLPNMDGEDIIRQLRLYPPFPLLKILALTAVQRVPANQLASGFAADAYLYRPINPVQLLDTISTLFVTPASLS</sequence>
<evidence type="ECO:0000256" key="3">
    <source>
        <dbReference type="ARBA" id="ARBA00006402"/>
    </source>
</evidence>
<dbReference type="GO" id="GO:0005524">
    <property type="term" value="F:ATP binding"/>
    <property type="evidence" value="ECO:0007669"/>
    <property type="project" value="UniProtKB-KW"/>
</dbReference>
<dbReference type="SMART" id="SM00065">
    <property type="entry name" value="GAF"/>
    <property type="match status" value="1"/>
</dbReference>
<dbReference type="CDD" id="cd00082">
    <property type="entry name" value="HisKA"/>
    <property type="match status" value="1"/>
</dbReference>
<evidence type="ECO:0000259" key="14">
    <source>
        <dbReference type="PROSITE" id="PS50046"/>
    </source>
</evidence>
<dbReference type="InterPro" id="IPR001789">
    <property type="entry name" value="Sig_transdc_resp-reg_receiver"/>
</dbReference>
<evidence type="ECO:0000256" key="6">
    <source>
        <dbReference type="ARBA" id="ARBA00022553"/>
    </source>
</evidence>
<dbReference type="Pfam" id="PF00512">
    <property type="entry name" value="HisKA"/>
    <property type="match status" value="1"/>
</dbReference>
<dbReference type="HOGENOM" id="CLU_000445_89_17_3"/>
<dbReference type="STRING" id="395961.Cyan7425_2901"/>
<keyword evidence="11" id="KW-0902">Two-component regulatory system</keyword>
<evidence type="ECO:0000259" key="15">
    <source>
        <dbReference type="PROSITE" id="PS50109"/>
    </source>
</evidence>
<evidence type="ECO:0000256" key="12">
    <source>
        <dbReference type="ARBA" id="ARBA00023136"/>
    </source>
</evidence>
<dbReference type="InterPro" id="IPR005467">
    <property type="entry name" value="His_kinase_dom"/>
</dbReference>
<dbReference type="InterPro" id="IPR003594">
    <property type="entry name" value="HATPase_dom"/>
</dbReference>
<keyword evidence="8" id="KW-0547">Nucleotide-binding</keyword>
<dbReference type="Pfam" id="PF01590">
    <property type="entry name" value="GAF"/>
    <property type="match status" value="1"/>
</dbReference>